<dbReference type="Proteomes" id="UP000584325">
    <property type="component" value="Unassembled WGS sequence"/>
</dbReference>
<protein>
    <submittedName>
        <fullName evidence="1">Uncharacterized protein</fullName>
    </submittedName>
</protein>
<organism evidence="1 4">
    <name type="scientific">Pseudoduganella umbonata</name>
    <dbReference type="NCBI Taxonomy" id="864828"/>
    <lineage>
        <taxon>Bacteria</taxon>
        <taxon>Pseudomonadati</taxon>
        <taxon>Pseudomonadota</taxon>
        <taxon>Betaproteobacteria</taxon>
        <taxon>Burkholderiales</taxon>
        <taxon>Oxalobacteraceae</taxon>
        <taxon>Telluria group</taxon>
        <taxon>Pseudoduganella</taxon>
    </lineage>
</organism>
<evidence type="ECO:0000313" key="3">
    <source>
        <dbReference type="Proteomes" id="UP000298763"/>
    </source>
</evidence>
<accession>A0A4P8HPM6</accession>
<keyword evidence="3" id="KW-1185">Reference proteome</keyword>
<dbReference type="Proteomes" id="UP000298763">
    <property type="component" value="Chromosome"/>
</dbReference>
<evidence type="ECO:0000313" key="4">
    <source>
        <dbReference type="Proteomes" id="UP000584325"/>
    </source>
</evidence>
<evidence type="ECO:0000313" key="2">
    <source>
        <dbReference type="EMBL" id="QCP10458.1"/>
    </source>
</evidence>
<proteinExistence type="predicted"/>
<dbReference type="EMBL" id="JACHXS010000003">
    <property type="protein sequence ID" value="MBB3221284.1"/>
    <property type="molecule type" value="Genomic_DNA"/>
</dbReference>
<dbReference type="RefSeq" id="WP_137313342.1">
    <property type="nucleotide sequence ID" value="NZ_CP040017.1"/>
</dbReference>
<reference evidence="2 3" key="1">
    <citation type="submission" date="2019-05" db="EMBL/GenBank/DDBJ databases">
        <title>Draft Genome Sequences of Six Type Strains of the Genus Massilia.</title>
        <authorList>
            <person name="Miess H."/>
            <person name="Frediansyhah A."/>
            <person name="Gross H."/>
        </authorList>
    </citation>
    <scope>NUCLEOTIDE SEQUENCE [LARGE SCALE GENOMIC DNA]</scope>
    <source>
        <strain evidence="2 3">DSMZ 26121</strain>
    </source>
</reference>
<reference evidence="1 4" key="2">
    <citation type="submission" date="2020-08" db="EMBL/GenBank/DDBJ databases">
        <title>Genomic Encyclopedia of Type Strains, Phase III (KMG-III): the genomes of soil and plant-associated and newly described type strains.</title>
        <authorList>
            <person name="Whitman W."/>
        </authorList>
    </citation>
    <scope>NUCLEOTIDE SEQUENCE [LARGE SCALE GENOMIC DNA]</scope>
    <source>
        <strain evidence="1 4">CECT 7753</strain>
    </source>
</reference>
<dbReference type="AlphaFoldDB" id="A0A4P8HPM6"/>
<name>A0A4P8HPM6_9BURK</name>
<sequence>MGHVSAQRVDLGWRNAGGDFGLIACRDGQLPTSVGLGLVNWCDRSREHFTEHWYWVGIDQLYCALIRVTPQAGGERGAAATAQALVVRRAEMTWGCDMRPLLNLIPEAPAQIGAAAAWGHHNNVTCPDIDDIASFFARIGSPLTSLLAQLMDERRGQITSNDVQASPRDEIGTALLLFAVCPAVFSSPAMPRFASRSAPEETYFSVFRLGPASTRELPSYRKAEQWVAMGTLLDSAIIADIDPRDDANALRSLLGRVVAIRPPVSMRLARIFQVLSYDPQSRNALQEAMIACVTNLQLTPRLEWVVRLLQDQVELTEAGVPSLLPWKLLAHADILQALHLTNPELLIRHLARLLTELPGSVGNLASEISPALRNILLDQYLHPHHPTLFSTWVEARHAIALQDLLQSALDEFERGELVADGASHAVCRILTRGMQDPERLPAEISDVILIGHRRIVQSPRLFSRMVLDTASNPMLFLSWFGPALLRQYSGDRRAAAIFVVTVFDELRHLGLWGVLQTALRKARLSKTVDITPAQRTLLALFDFVGQRRSNQSVPGLPKRGTKW</sequence>
<evidence type="ECO:0000313" key="1">
    <source>
        <dbReference type="EMBL" id="MBB3221284.1"/>
    </source>
</evidence>
<gene>
    <name evidence="2" type="ORF">FCL38_08470</name>
    <name evidence="1" type="ORF">FHS02_002091</name>
</gene>
<dbReference type="EMBL" id="CP040017">
    <property type="protein sequence ID" value="QCP10458.1"/>
    <property type="molecule type" value="Genomic_DNA"/>
</dbReference>